<feature type="compositionally biased region" description="Low complexity" evidence="1">
    <location>
        <begin position="255"/>
        <end position="275"/>
    </location>
</feature>
<accession>A0A979EXU5</accession>
<proteinExistence type="predicted"/>
<protein>
    <submittedName>
        <fullName evidence="3">Mucin-5AC</fullName>
    </submittedName>
</protein>
<feature type="region of interest" description="Disordered" evidence="1">
    <location>
        <begin position="252"/>
        <end position="310"/>
    </location>
</feature>
<reference evidence="3" key="2">
    <citation type="submission" date="2025-08" db="UniProtKB">
        <authorList>
            <consortium name="RefSeq"/>
        </authorList>
    </citation>
    <scope>IDENTIFICATION</scope>
    <source>
        <tissue evidence="3">Blood</tissue>
    </source>
</reference>
<keyword evidence="2" id="KW-1185">Reference proteome</keyword>
<feature type="region of interest" description="Disordered" evidence="1">
    <location>
        <begin position="29"/>
        <end position="66"/>
    </location>
</feature>
<dbReference type="GeneID" id="108267168"/>
<gene>
    <name evidence="3" type="primary">LOC108267168</name>
</gene>
<sequence>MVNGKHICSDPEDPWAIQIIEKLSERTTIKAPNTPPSTSTSWTTTTISTSTPGISTTSTITTTPKGTSTTWKKTTYITHTSSPKQPIGQQLPRWTTMQITRGKMATTVARKPVITDSKSTSTTMTTASPMTTTTPKGTSTTWKASTYITHTASPKQPFGQQPPQGTTTQIMTAKMTTTAARKLVITDSKTTSMTMTTASPVTLTALKGTSTTWKASTYIADTTSTKELPGNTKKPPIRTQFTTQIAITTKSKPVTPETKTTSMTMTTENRLTRTTPKGTSTTERPAHKPSTATGKPVKRCPTTMASSTTKKMKIPWTVRRLRKKSKKGLRRAQINPGCV</sequence>
<evidence type="ECO:0000313" key="3">
    <source>
        <dbReference type="RefSeq" id="XP_047012623.1"/>
    </source>
</evidence>
<feature type="compositionally biased region" description="Low complexity" evidence="1">
    <location>
        <begin position="36"/>
        <end position="66"/>
    </location>
</feature>
<evidence type="ECO:0000313" key="2">
    <source>
        <dbReference type="Proteomes" id="UP000221080"/>
    </source>
</evidence>
<dbReference type="Proteomes" id="UP000221080">
    <property type="component" value="Chromosome 7"/>
</dbReference>
<feature type="region of interest" description="Disordered" evidence="1">
    <location>
        <begin position="117"/>
        <end position="139"/>
    </location>
</feature>
<dbReference type="KEGG" id="ipu:108267168"/>
<name>A0A979EXU5_ICTPU</name>
<reference evidence="2" key="1">
    <citation type="journal article" date="2016" name="Nat. Commun.">
        <title>The channel catfish genome sequence provides insights into the evolution of scale formation in teleosts.</title>
        <authorList>
            <person name="Liu Z."/>
            <person name="Liu S."/>
            <person name="Yao J."/>
            <person name="Bao L."/>
            <person name="Zhang J."/>
            <person name="Li Y."/>
            <person name="Jiang C."/>
            <person name="Sun L."/>
            <person name="Wang R."/>
            <person name="Zhang Y."/>
            <person name="Zhou T."/>
            <person name="Zeng Q."/>
            <person name="Fu Q."/>
            <person name="Gao S."/>
            <person name="Li N."/>
            <person name="Koren S."/>
            <person name="Jiang Y."/>
            <person name="Zimin A."/>
            <person name="Xu P."/>
            <person name="Phillippy A.M."/>
            <person name="Geng X."/>
            <person name="Song L."/>
            <person name="Sun F."/>
            <person name="Li C."/>
            <person name="Wang X."/>
            <person name="Chen A."/>
            <person name="Jin Y."/>
            <person name="Yuan Z."/>
            <person name="Yang Y."/>
            <person name="Tan S."/>
            <person name="Peatman E."/>
            <person name="Lu J."/>
            <person name="Qin Z."/>
            <person name="Dunham R."/>
            <person name="Li Z."/>
            <person name="Sonstegard T."/>
            <person name="Feng J."/>
            <person name="Danzmann R.G."/>
            <person name="Schroeder S."/>
            <person name="Scheffler B."/>
            <person name="Duke M.V."/>
            <person name="Ballard L."/>
            <person name="Kucuktas H."/>
            <person name="Kaltenboeck L."/>
            <person name="Liu H."/>
            <person name="Armbruster J."/>
            <person name="Xie Y."/>
            <person name="Kirby M.L."/>
            <person name="Tian Y."/>
            <person name="Flanagan M.E."/>
            <person name="Mu W."/>
            <person name="Waldbieser G.C."/>
        </authorList>
    </citation>
    <scope>NUCLEOTIDE SEQUENCE [LARGE SCALE GENOMIC DNA]</scope>
    <source>
        <strain evidence="2">SDA103</strain>
    </source>
</reference>
<dbReference type="AlphaFoldDB" id="A0A979EXU5"/>
<evidence type="ECO:0000256" key="1">
    <source>
        <dbReference type="SAM" id="MobiDB-lite"/>
    </source>
</evidence>
<dbReference type="RefSeq" id="XP_047012623.1">
    <property type="nucleotide sequence ID" value="XM_047156667.2"/>
</dbReference>
<organism evidence="2 3">
    <name type="scientific">Ictalurus punctatus</name>
    <name type="common">Channel catfish</name>
    <name type="synonym">Silurus punctatus</name>
    <dbReference type="NCBI Taxonomy" id="7998"/>
    <lineage>
        <taxon>Eukaryota</taxon>
        <taxon>Metazoa</taxon>
        <taxon>Chordata</taxon>
        <taxon>Craniata</taxon>
        <taxon>Vertebrata</taxon>
        <taxon>Euteleostomi</taxon>
        <taxon>Actinopterygii</taxon>
        <taxon>Neopterygii</taxon>
        <taxon>Teleostei</taxon>
        <taxon>Ostariophysi</taxon>
        <taxon>Siluriformes</taxon>
        <taxon>Ictaluridae</taxon>
        <taxon>Ictalurus</taxon>
    </lineage>
</organism>